<reference evidence="1" key="1">
    <citation type="journal article" date="2007" name="Microbiology">
        <title>Comparative analysis of the Corynebacterium glutamicum group and complete genome sequence of strain R.</title>
        <authorList>
            <person name="Yukawa H."/>
            <person name="Omumasaba C.A."/>
            <person name="Nonaka H."/>
            <person name="Kos P."/>
            <person name="Okai N."/>
            <person name="Suzuki N."/>
            <person name="Suda M."/>
            <person name="Tsuge Y."/>
            <person name="Watanabe J."/>
            <person name="Ikeda Y."/>
            <person name="Vertes A.A."/>
            <person name="Inui M."/>
        </authorList>
    </citation>
    <scope>NUCLEOTIDE SEQUENCE</scope>
    <source>
        <strain evidence="1">R</strain>
    </source>
</reference>
<protein>
    <submittedName>
        <fullName evidence="1">Uncharacterized protein</fullName>
    </submittedName>
</protein>
<name>A0AB72VC71_CORGB</name>
<organism evidence="1">
    <name type="scientific">Corynebacterium glutamicum (strain R)</name>
    <dbReference type="NCBI Taxonomy" id="340322"/>
    <lineage>
        <taxon>Bacteria</taxon>
        <taxon>Bacillati</taxon>
        <taxon>Actinomycetota</taxon>
        <taxon>Actinomycetes</taxon>
        <taxon>Mycobacteriales</taxon>
        <taxon>Corynebacteriaceae</taxon>
        <taxon>Corynebacterium</taxon>
    </lineage>
</organism>
<gene>
    <name evidence="1" type="ordered locus">cgR_1898</name>
</gene>
<dbReference type="RefSeq" id="WP_011897464.1">
    <property type="nucleotide sequence ID" value="NC_009342.1"/>
</dbReference>
<accession>A0AB72VC71</accession>
<dbReference type="AlphaFoldDB" id="A0AB72VC71"/>
<dbReference type="EMBL" id="AP009044">
    <property type="protein sequence ID" value="BAF54893.1"/>
    <property type="molecule type" value="Genomic_DNA"/>
</dbReference>
<sequence length="205" mass="23744">MIDEMALRKDLTYLEVLLYELEDFKHISGRRPDTRTMVTTPGPQSPGNGQAINLDGELKPQIRAWCFTFWDTIDDPKPIPARELPTFALVEWLLMYPYYVATNFDAEAFTDELGQWIRRVEKTVGRDQDTAEIARRPEIRHDAAHIVRRMSTRGWVINKDQVRKWAERGHITRVDRPDGKGGYLLTEVIKYLSSREAESGLPKTL</sequence>
<dbReference type="Proteomes" id="UP000006698">
    <property type="component" value="Chromosome"/>
</dbReference>
<dbReference type="KEGG" id="cgt:cgR_1898"/>
<evidence type="ECO:0000313" key="1">
    <source>
        <dbReference type="EMBL" id="BAF54893.1"/>
    </source>
</evidence>
<proteinExistence type="predicted"/>